<dbReference type="SUPFAM" id="SSF52317">
    <property type="entry name" value="Class I glutamine amidotransferase-like"/>
    <property type="match status" value="1"/>
</dbReference>
<dbReference type="PANTHER" id="PTHR37947:SF1">
    <property type="entry name" value="BLL2462 PROTEIN"/>
    <property type="match status" value="1"/>
</dbReference>
<dbReference type="PANTHER" id="PTHR37947">
    <property type="entry name" value="BLL2462 PROTEIN"/>
    <property type="match status" value="1"/>
</dbReference>
<comment type="caution">
    <text evidence="2">The sequence shown here is derived from an EMBL/GenBank/DDBJ whole genome shotgun (WGS) entry which is preliminary data.</text>
</comment>
<dbReference type="InterPro" id="IPR029062">
    <property type="entry name" value="Class_I_gatase-like"/>
</dbReference>
<dbReference type="RefSeq" id="WP_189572327.1">
    <property type="nucleotide sequence ID" value="NZ_BMXU01000001.1"/>
</dbReference>
<sequence>MAFDFSPLLPVWLITSIGGTFLLATAVRIPTAPIGALLRLLAGAAAVLFLLGPERVEQDFDRLPDQALILLDDSASMGLAGRTEIRDEAALRLRERLEDDGIDVQTARFGGTDDSDLAAGLTDGLASVARSQLGGVFVLSDGQVTGTEQAQGLDLPAPVHSILIGDPEGEQDRRIAWVSAPSFALVGEDMELQFRVDDTRGQPTLPVTLRIDGEDVLSRAVITGETVTVTVPAERPGERIIELGIPSVPGELTDRNNAISAKVNVIRDRLRVLLISGEPHAGERVWRNVLKSDPAVDLVHFTILKPADKPAYAGPEDLNLIPFPSQELFLDKLQHFNVVIFDRYTYRGVITSFELAEVARFVDRGGAVLVAAGPELTVDGSLAQQPNLSYILPALPTGGIAEEAFIPTLTQTGGRHPITSTLGSSDDWGRWLRLIPSQVRRGTVLMEAEDGQPLLVTDRVGEGRVAMLLSDHLWLWARGFDGGGPHREFLRRLVHWLMAEPELEEEALSASLSDEGVLTITRRSLSEDVSFVRAEIDGAPTDAIELAEGAPGQFGATLEGIEADRVRLETTTEDGRVLTAAAVRERGASQEFSAVTTDASALAPLVGATGGGSVVLTDDASELPGIRRTRADRRDHSGRGWLGVARRDARAVLSETRVPLLPRHGYLLLVAGLLLLAWVTESGRMKFFAPAQRLGIRQPKETA</sequence>
<keyword evidence="3" id="KW-1185">Reference proteome</keyword>
<accession>A0ABV7M7N0</accession>
<protein>
    <recommendedName>
        <fullName evidence="4">Glutamine amidotransferase domain-containing protein</fullName>
    </recommendedName>
</protein>
<dbReference type="Gene3D" id="3.40.50.880">
    <property type="match status" value="1"/>
</dbReference>
<evidence type="ECO:0000256" key="1">
    <source>
        <dbReference type="SAM" id="Phobius"/>
    </source>
</evidence>
<organism evidence="2 3">
    <name type="scientific">Parvularcula lutaonensis</name>
    <dbReference type="NCBI Taxonomy" id="491923"/>
    <lineage>
        <taxon>Bacteria</taxon>
        <taxon>Pseudomonadati</taxon>
        <taxon>Pseudomonadota</taxon>
        <taxon>Alphaproteobacteria</taxon>
        <taxon>Parvularculales</taxon>
        <taxon>Parvularculaceae</taxon>
        <taxon>Parvularcula</taxon>
    </lineage>
</organism>
<keyword evidence="1" id="KW-0812">Transmembrane</keyword>
<feature type="transmembrane region" description="Helical" evidence="1">
    <location>
        <begin position="36"/>
        <end position="53"/>
    </location>
</feature>
<proteinExistence type="predicted"/>
<name>A0ABV7M7N0_9PROT</name>
<feature type="transmembrane region" description="Helical" evidence="1">
    <location>
        <begin position="12"/>
        <end position="29"/>
    </location>
</feature>
<keyword evidence="1" id="KW-0472">Membrane</keyword>
<dbReference type="EMBL" id="JBHRVA010000002">
    <property type="protein sequence ID" value="MFC3301396.1"/>
    <property type="molecule type" value="Genomic_DNA"/>
</dbReference>
<evidence type="ECO:0008006" key="4">
    <source>
        <dbReference type="Google" id="ProtNLM"/>
    </source>
</evidence>
<evidence type="ECO:0000313" key="2">
    <source>
        <dbReference type="EMBL" id="MFC3301396.1"/>
    </source>
</evidence>
<dbReference type="Proteomes" id="UP001595607">
    <property type="component" value="Unassembled WGS sequence"/>
</dbReference>
<gene>
    <name evidence="2" type="ORF">ACFONP_01455</name>
</gene>
<evidence type="ECO:0000313" key="3">
    <source>
        <dbReference type="Proteomes" id="UP001595607"/>
    </source>
</evidence>
<reference evidence="3" key="1">
    <citation type="journal article" date="2019" name="Int. J. Syst. Evol. Microbiol.">
        <title>The Global Catalogue of Microorganisms (GCM) 10K type strain sequencing project: providing services to taxonomists for standard genome sequencing and annotation.</title>
        <authorList>
            <consortium name="The Broad Institute Genomics Platform"/>
            <consortium name="The Broad Institute Genome Sequencing Center for Infectious Disease"/>
            <person name="Wu L."/>
            <person name="Ma J."/>
        </authorList>
    </citation>
    <scope>NUCLEOTIDE SEQUENCE [LARGE SCALE GENOMIC DNA]</scope>
    <source>
        <strain evidence="3">KCTC 22245</strain>
    </source>
</reference>
<keyword evidence="1" id="KW-1133">Transmembrane helix</keyword>